<gene>
    <name evidence="1" type="primary">arsC</name>
    <name evidence="1" type="ORF">CRYO30217_00155</name>
</gene>
<evidence type="ECO:0000313" key="1">
    <source>
        <dbReference type="EMBL" id="CAG5076625.1"/>
    </source>
</evidence>
<dbReference type="EC" id="1.20.4.4" evidence="1"/>
<sequence>MFDKLKKVVDCIDFETVSDARKETLQVLIAFISQKIEEGFPIALNFICTHNSRRSQFSQLWAKVAADFYGIDADCFSGGVEVTAFNKNAVDSLIRFGFKMTKEGVENPIYAIRWDDVHEPIKMYSKLYDDPLNSRTHFAAIMTCAHADENCPVVMGCEQRIPIRYSDPKKYDNTPLQNTMYDHCSFRIATEMFYVFSQIEK</sequence>
<name>A0A916NPG1_9FLAO</name>
<protein>
    <submittedName>
        <fullName evidence="1">Arsenate reductase</fullName>
        <ecNumber evidence="1">1.20.4.4</ecNumber>
    </submittedName>
</protein>
<proteinExistence type="predicted"/>
<accession>A0A916NPG1</accession>
<dbReference type="KEGG" id="ptan:CRYO30217_00155"/>
<evidence type="ECO:0000313" key="2">
    <source>
        <dbReference type="Proteomes" id="UP000683507"/>
    </source>
</evidence>
<keyword evidence="2" id="KW-1185">Reference proteome</keyword>
<dbReference type="GO" id="GO:0030612">
    <property type="term" value="F:arsenate reductase (thioredoxin) activity"/>
    <property type="evidence" value="ECO:0007669"/>
    <property type="project" value="UniProtKB-EC"/>
</dbReference>
<dbReference type="EMBL" id="OU015584">
    <property type="protein sequence ID" value="CAG5076625.1"/>
    <property type="molecule type" value="Genomic_DNA"/>
</dbReference>
<reference evidence="1" key="1">
    <citation type="submission" date="2021-04" db="EMBL/GenBank/DDBJ databases">
        <authorList>
            <person name="Rodrigo-Torres L."/>
            <person name="Arahal R. D."/>
            <person name="Lucena T."/>
        </authorList>
    </citation>
    <scope>NUCLEOTIDE SEQUENCE</scope>
    <source>
        <strain evidence="1">AS29M-1</strain>
    </source>
</reference>
<dbReference type="Proteomes" id="UP000683507">
    <property type="component" value="Chromosome"/>
</dbReference>
<dbReference type="PANTHER" id="PTHR43428">
    <property type="entry name" value="ARSENATE REDUCTASE"/>
    <property type="match status" value="1"/>
</dbReference>
<dbReference type="Gene3D" id="3.40.50.2300">
    <property type="match status" value="1"/>
</dbReference>
<dbReference type="PANTHER" id="PTHR43428:SF1">
    <property type="entry name" value="ARSENATE REDUCTASE"/>
    <property type="match status" value="1"/>
</dbReference>
<organism evidence="1 2">
    <name type="scientific">Parvicella tangerina</name>
    <dbReference type="NCBI Taxonomy" id="2829795"/>
    <lineage>
        <taxon>Bacteria</taxon>
        <taxon>Pseudomonadati</taxon>
        <taxon>Bacteroidota</taxon>
        <taxon>Flavobacteriia</taxon>
        <taxon>Flavobacteriales</taxon>
        <taxon>Parvicellaceae</taxon>
        <taxon>Parvicella</taxon>
    </lineage>
</organism>
<keyword evidence="1" id="KW-0560">Oxidoreductase</keyword>
<dbReference type="AlphaFoldDB" id="A0A916NPG1"/>
<dbReference type="InterPro" id="IPR036196">
    <property type="entry name" value="Ptyr_pPase_sf"/>
</dbReference>
<dbReference type="SUPFAM" id="SSF52788">
    <property type="entry name" value="Phosphotyrosine protein phosphatases I"/>
    <property type="match status" value="1"/>
</dbReference>